<evidence type="ECO:0000256" key="7">
    <source>
        <dbReference type="ARBA" id="ARBA00022989"/>
    </source>
</evidence>
<keyword evidence="6" id="KW-0653">Protein transport</keyword>
<feature type="non-terminal residue" evidence="12">
    <location>
        <position position="257"/>
    </location>
</feature>
<dbReference type="Gene3D" id="2.30.30.830">
    <property type="match status" value="1"/>
</dbReference>
<feature type="region of interest" description="Disordered" evidence="9">
    <location>
        <begin position="156"/>
        <end position="212"/>
    </location>
</feature>
<keyword evidence="7 10" id="KW-1133">Transmembrane helix</keyword>
<evidence type="ECO:0000256" key="10">
    <source>
        <dbReference type="SAM" id="Phobius"/>
    </source>
</evidence>
<evidence type="ECO:0000256" key="9">
    <source>
        <dbReference type="SAM" id="MobiDB-lite"/>
    </source>
</evidence>
<dbReference type="InterPro" id="IPR024961">
    <property type="entry name" value="T2SS_GspC_N"/>
</dbReference>
<accession>A0A3B1C9C8</accession>
<dbReference type="AlphaFoldDB" id="A0A3B1C9C8"/>
<dbReference type="GO" id="GO:0015031">
    <property type="term" value="P:protein transport"/>
    <property type="evidence" value="ECO:0007669"/>
    <property type="project" value="UniProtKB-KW"/>
</dbReference>
<evidence type="ECO:0000256" key="3">
    <source>
        <dbReference type="ARBA" id="ARBA00022475"/>
    </source>
</evidence>
<evidence type="ECO:0000256" key="8">
    <source>
        <dbReference type="ARBA" id="ARBA00023136"/>
    </source>
</evidence>
<evidence type="ECO:0000313" key="12">
    <source>
        <dbReference type="EMBL" id="VAX21273.1"/>
    </source>
</evidence>
<organism evidence="12">
    <name type="scientific">hydrothermal vent metagenome</name>
    <dbReference type="NCBI Taxonomy" id="652676"/>
    <lineage>
        <taxon>unclassified sequences</taxon>
        <taxon>metagenomes</taxon>
        <taxon>ecological metagenomes</taxon>
    </lineage>
</organism>
<evidence type="ECO:0000256" key="6">
    <source>
        <dbReference type="ARBA" id="ARBA00022927"/>
    </source>
</evidence>
<evidence type="ECO:0000256" key="4">
    <source>
        <dbReference type="ARBA" id="ARBA00022519"/>
    </source>
</evidence>
<evidence type="ECO:0000256" key="2">
    <source>
        <dbReference type="ARBA" id="ARBA00022448"/>
    </source>
</evidence>
<dbReference type="EMBL" id="UOGC01000117">
    <property type="protein sequence ID" value="VAX21273.1"/>
    <property type="molecule type" value="Genomic_DNA"/>
</dbReference>
<evidence type="ECO:0000256" key="5">
    <source>
        <dbReference type="ARBA" id="ARBA00022692"/>
    </source>
</evidence>
<evidence type="ECO:0000256" key="1">
    <source>
        <dbReference type="ARBA" id="ARBA00004533"/>
    </source>
</evidence>
<keyword evidence="2" id="KW-0813">Transport</keyword>
<protein>
    <recommendedName>
        <fullName evidence="11">Type II secretion system protein GspC N-terminal domain-containing protein</fullName>
    </recommendedName>
</protein>
<keyword evidence="4" id="KW-0997">Cell inner membrane</keyword>
<name>A0A3B1C9C8_9ZZZZ</name>
<gene>
    <name evidence="12" type="ORF">MNBD_NITROSPINAE01-1305</name>
</gene>
<comment type="subcellular location">
    <subcellularLocation>
        <location evidence="1">Cell inner membrane</location>
    </subcellularLocation>
</comment>
<keyword evidence="5 10" id="KW-0812">Transmembrane</keyword>
<feature type="domain" description="Type II secretion system protein GspC N-terminal" evidence="11">
    <location>
        <begin position="11"/>
        <end position="145"/>
    </location>
</feature>
<keyword evidence="8 10" id="KW-0472">Membrane</keyword>
<reference evidence="12" key="1">
    <citation type="submission" date="2018-06" db="EMBL/GenBank/DDBJ databases">
        <authorList>
            <person name="Zhirakovskaya E."/>
        </authorList>
    </citation>
    <scope>NUCLEOTIDE SEQUENCE</scope>
</reference>
<dbReference type="Pfam" id="PF11356">
    <property type="entry name" value="T2SSC"/>
    <property type="match status" value="1"/>
</dbReference>
<keyword evidence="3" id="KW-1003">Cell membrane</keyword>
<dbReference type="GO" id="GO:0005886">
    <property type="term" value="C:plasma membrane"/>
    <property type="evidence" value="ECO:0007669"/>
    <property type="project" value="UniProtKB-SubCell"/>
</dbReference>
<sequence>MTALRIANTVLAVLICAITIKWALVFFKPDSVEPLPVKTAVPIERTKSKPEPEAVKNLPLFTPVKKPEPAPIVKPVAPPINIDDLELKGIFANTENPKLSIAIIKVKGSSEVPAQVGDEIKPGVTLNSVGANYVILSYKGEPTRLGFPGRIARKGTLGSATGSATPTAIVPAPDDNNAPAFSMPPQRSRQASIPPRQLAPKPNVRPDNKRKSRPIVVAPALITAQPKAEVAAVSTPVETTVKVTEEMQAEPAPATDN</sequence>
<feature type="transmembrane region" description="Helical" evidence="10">
    <location>
        <begin position="6"/>
        <end position="27"/>
    </location>
</feature>
<evidence type="ECO:0000259" key="11">
    <source>
        <dbReference type="Pfam" id="PF11356"/>
    </source>
</evidence>
<proteinExistence type="predicted"/>